<accession>A0AAE0Z3J3</accession>
<protein>
    <submittedName>
        <fullName evidence="2">Uncharacterized protein</fullName>
    </submittedName>
</protein>
<dbReference type="Proteomes" id="UP001283361">
    <property type="component" value="Unassembled WGS sequence"/>
</dbReference>
<dbReference type="AlphaFoldDB" id="A0AAE0Z3J3"/>
<name>A0AAE0Z3J3_9GAST</name>
<evidence type="ECO:0000256" key="1">
    <source>
        <dbReference type="SAM" id="MobiDB-lite"/>
    </source>
</evidence>
<proteinExistence type="predicted"/>
<reference evidence="2" key="1">
    <citation type="journal article" date="2023" name="G3 (Bethesda)">
        <title>A reference genome for the long-term kleptoplast-retaining sea slug Elysia crispata morphotype clarki.</title>
        <authorList>
            <person name="Eastman K.E."/>
            <person name="Pendleton A.L."/>
            <person name="Shaikh M.A."/>
            <person name="Suttiyut T."/>
            <person name="Ogas R."/>
            <person name="Tomko P."/>
            <person name="Gavelis G."/>
            <person name="Widhalm J.R."/>
            <person name="Wisecaver J.H."/>
        </authorList>
    </citation>
    <scope>NUCLEOTIDE SEQUENCE</scope>
    <source>
        <strain evidence="2">ECLA1</strain>
    </source>
</reference>
<gene>
    <name evidence="2" type="ORF">RRG08_022617</name>
</gene>
<evidence type="ECO:0000313" key="2">
    <source>
        <dbReference type="EMBL" id="KAK3761217.1"/>
    </source>
</evidence>
<feature type="region of interest" description="Disordered" evidence="1">
    <location>
        <begin position="14"/>
        <end position="45"/>
    </location>
</feature>
<dbReference type="EMBL" id="JAWDGP010004927">
    <property type="protein sequence ID" value="KAK3761217.1"/>
    <property type="molecule type" value="Genomic_DNA"/>
</dbReference>
<keyword evidence="3" id="KW-1185">Reference proteome</keyword>
<comment type="caution">
    <text evidence="2">The sequence shown here is derived from an EMBL/GenBank/DDBJ whole genome shotgun (WGS) entry which is preliminary data.</text>
</comment>
<sequence>MSISVIVRGRSSGHFSVPVQHDGETHKSHGQAKLSLARDRRGHHRSRTMIKAGSVLSEPRMAVERQRARLQCGHSILSDVDNITAELARFSHT</sequence>
<organism evidence="2 3">
    <name type="scientific">Elysia crispata</name>
    <name type="common">lettuce slug</name>
    <dbReference type="NCBI Taxonomy" id="231223"/>
    <lineage>
        <taxon>Eukaryota</taxon>
        <taxon>Metazoa</taxon>
        <taxon>Spiralia</taxon>
        <taxon>Lophotrochozoa</taxon>
        <taxon>Mollusca</taxon>
        <taxon>Gastropoda</taxon>
        <taxon>Heterobranchia</taxon>
        <taxon>Euthyneura</taxon>
        <taxon>Panpulmonata</taxon>
        <taxon>Sacoglossa</taxon>
        <taxon>Placobranchoidea</taxon>
        <taxon>Plakobranchidae</taxon>
        <taxon>Elysia</taxon>
    </lineage>
</organism>
<evidence type="ECO:0000313" key="3">
    <source>
        <dbReference type="Proteomes" id="UP001283361"/>
    </source>
</evidence>